<dbReference type="KEGG" id="vg:19738146"/>
<dbReference type="GeneID" id="19738146"/>
<dbReference type="Pfam" id="PF03338">
    <property type="entry name" value="Pox_J1"/>
    <property type="match status" value="1"/>
</dbReference>
<gene>
    <name evidence="1" type="ORF">pepv_141</name>
</gene>
<proteinExistence type="predicted"/>
<evidence type="ECO:0000313" key="1">
    <source>
        <dbReference type="EMBL" id="AID46869.1"/>
    </source>
</evidence>
<sequence length="148" mass="16917">MAHPHQHLLTLFLTDDNGFYSYLSEKSDDEALEDINTIKKYMDFILSVLIRSKEKLENIGCSYEPMSESFKALIKVKDDGTLVKAFTKPLLNPHSEKIVLDRGYTSDFAISVIRLSNKSNSIIPGNTKYINPNENMYINNLISLLKRN</sequence>
<organism evidence="1 2">
    <name type="scientific">Penguinpox virus</name>
    <dbReference type="NCBI Taxonomy" id="648998"/>
    <lineage>
        <taxon>Viruses</taxon>
        <taxon>Varidnaviria</taxon>
        <taxon>Bamfordvirae</taxon>
        <taxon>Nucleocytoviricota</taxon>
        <taxon>Pokkesviricetes</taxon>
        <taxon>Chitovirales</taxon>
        <taxon>Poxviridae</taxon>
        <taxon>Chordopoxvirinae</taxon>
        <taxon>Avipoxvirus</taxon>
        <taxon>Avipoxvirus penguinpox</taxon>
    </lineage>
</organism>
<evidence type="ECO:0000313" key="2">
    <source>
        <dbReference type="Proteomes" id="UP000140838"/>
    </source>
</evidence>
<name>A0A068EF27_9POXV</name>
<reference evidence="1 2" key="1">
    <citation type="journal article" date="2014" name="BMC Genomics">
        <title>The complete genome sequences of poxviruses isolated from a penguin and a pigeon in South Africa and comparison to other sequenced avipoxviruses.</title>
        <authorList>
            <person name="Offerman K."/>
            <person name="Carulei O."/>
            <person name="van der Walt A.P."/>
            <person name="Douglass N."/>
            <person name="Williamson A.L."/>
        </authorList>
    </citation>
    <scope>NUCLEOTIDE SEQUENCE [LARGE SCALE GENOMIC DNA]</scope>
    <source>
        <strain evidence="1">PSan92</strain>
    </source>
</reference>
<dbReference type="RefSeq" id="YP_009046127.1">
    <property type="nucleotide sequence ID" value="NC_024446.1"/>
</dbReference>
<keyword evidence="2" id="KW-1185">Reference proteome</keyword>
<dbReference type="EMBL" id="KJ859677">
    <property type="protein sequence ID" value="AID46869.1"/>
    <property type="molecule type" value="Genomic_DNA"/>
</dbReference>
<protein>
    <recommendedName>
        <fullName evidence="3">IMV membrane protein</fullName>
    </recommendedName>
</protein>
<dbReference type="InterPro" id="IPR005006">
    <property type="entry name" value="Poxvirus_J1"/>
</dbReference>
<evidence type="ECO:0008006" key="3">
    <source>
        <dbReference type="Google" id="ProtNLM"/>
    </source>
</evidence>
<dbReference type="Proteomes" id="UP000140838">
    <property type="component" value="Genome"/>
</dbReference>
<accession>A0A068EF27</accession>